<dbReference type="PANTHER" id="PTHR46124:SF2">
    <property type="entry name" value="D-AMINOACYL-TRNA DEACYLASE"/>
    <property type="match status" value="1"/>
</dbReference>
<dbReference type="SUPFAM" id="SSF51556">
    <property type="entry name" value="Metallo-dependent hydrolases"/>
    <property type="match status" value="1"/>
</dbReference>
<gene>
    <name evidence="5" type="ORF">ENM99_06325</name>
</gene>
<comment type="similarity">
    <text evidence="1">Belongs to the metallo-dependent hydrolases superfamily. TatD-type hydrolase family.</text>
</comment>
<evidence type="ECO:0000256" key="4">
    <source>
        <dbReference type="PIRSR" id="PIRSR005902-1"/>
    </source>
</evidence>
<feature type="binding site" evidence="4">
    <location>
        <position position="91"/>
    </location>
    <ligand>
        <name>a divalent metal cation</name>
        <dbReference type="ChEBI" id="CHEBI:60240"/>
        <label>1</label>
    </ligand>
</feature>
<dbReference type="CDD" id="cd01310">
    <property type="entry name" value="TatD_DNAse"/>
    <property type="match status" value="1"/>
</dbReference>
<dbReference type="InterPro" id="IPR001130">
    <property type="entry name" value="TatD-like"/>
</dbReference>
<dbReference type="AlphaFoldDB" id="A0A7C6E974"/>
<dbReference type="InterPro" id="IPR032466">
    <property type="entry name" value="Metal_Hydrolase"/>
</dbReference>
<organism evidence="5">
    <name type="scientific">Desulfurella acetivorans</name>
    <dbReference type="NCBI Taxonomy" id="33002"/>
    <lineage>
        <taxon>Bacteria</taxon>
        <taxon>Pseudomonadati</taxon>
        <taxon>Campylobacterota</taxon>
        <taxon>Desulfurellia</taxon>
        <taxon>Desulfurellales</taxon>
        <taxon>Desulfurellaceae</taxon>
        <taxon>Desulfurella</taxon>
    </lineage>
</organism>
<reference evidence="5" key="1">
    <citation type="journal article" date="2020" name="mSystems">
        <title>Genome- and Community-Level Interaction Insights into Carbon Utilization and Element Cycling Functions of Hydrothermarchaeota in Hydrothermal Sediment.</title>
        <authorList>
            <person name="Zhou Z."/>
            <person name="Liu Y."/>
            <person name="Xu W."/>
            <person name="Pan J."/>
            <person name="Luo Z.H."/>
            <person name="Li M."/>
        </authorList>
    </citation>
    <scope>NUCLEOTIDE SEQUENCE [LARGE SCALE GENOMIC DNA]</scope>
    <source>
        <strain evidence="5">SpSt-1135</strain>
    </source>
</reference>
<evidence type="ECO:0000313" key="5">
    <source>
        <dbReference type="EMBL" id="HHS49430.1"/>
    </source>
</evidence>
<keyword evidence="3" id="KW-0378">Hydrolase</keyword>
<dbReference type="PANTHER" id="PTHR46124">
    <property type="entry name" value="D-AMINOACYL-TRNA DEACYLASE"/>
    <property type="match status" value="1"/>
</dbReference>
<dbReference type="Pfam" id="PF01026">
    <property type="entry name" value="TatD_DNase"/>
    <property type="match status" value="1"/>
</dbReference>
<dbReference type="GO" id="GO:0046872">
    <property type="term" value="F:metal ion binding"/>
    <property type="evidence" value="ECO:0007669"/>
    <property type="project" value="UniProtKB-KW"/>
</dbReference>
<name>A0A7C6E974_DESAE</name>
<feature type="binding site" evidence="4">
    <location>
        <position position="7"/>
    </location>
    <ligand>
        <name>a divalent metal cation</name>
        <dbReference type="ChEBI" id="CHEBI:60240"/>
        <label>1</label>
    </ligand>
</feature>
<evidence type="ECO:0000256" key="3">
    <source>
        <dbReference type="ARBA" id="ARBA00022801"/>
    </source>
</evidence>
<evidence type="ECO:0000256" key="1">
    <source>
        <dbReference type="ARBA" id="ARBA00009275"/>
    </source>
</evidence>
<feature type="binding site" evidence="4">
    <location>
        <position position="199"/>
    </location>
    <ligand>
        <name>a divalent metal cation</name>
        <dbReference type="ChEBI" id="CHEBI:60240"/>
        <label>1</label>
    </ligand>
</feature>
<dbReference type="Gene3D" id="3.20.20.140">
    <property type="entry name" value="Metal-dependent hydrolases"/>
    <property type="match status" value="1"/>
</dbReference>
<accession>A0A7C6E974</accession>
<comment type="caution">
    <text evidence="5">The sequence shown here is derived from an EMBL/GenBank/DDBJ whole genome shotgun (WGS) entry which is preliminary data.</text>
</comment>
<dbReference type="EMBL" id="DRZX01000299">
    <property type="protein sequence ID" value="HHS49430.1"/>
    <property type="molecule type" value="Genomic_DNA"/>
</dbReference>
<dbReference type="FunFam" id="3.20.20.140:FF:000005">
    <property type="entry name" value="TatD family hydrolase"/>
    <property type="match status" value="1"/>
</dbReference>
<feature type="binding site" evidence="4">
    <location>
        <position position="150"/>
    </location>
    <ligand>
        <name>a divalent metal cation</name>
        <dbReference type="ChEBI" id="CHEBI:60240"/>
        <label>2</label>
    </ligand>
</feature>
<sequence>MKIIDTHAHLQSEEFNAILDNVIKRLGIVEKVFLATSYINDIKKACEIAHKYDNLYFFAGIHPHHASEFKIGDLDIIENYLKDEKCIGIGEIGLDYFYNYAPKDTQKTLFSNLLDFAIYHNKWVSIHIRDATKDAIDILSTKKNLKAIIHCFNGDLDLLKLALDKNYLLGIGGVVTFKNSLIRQNITKVPLKNMVLETDAPYLAPVPKRGKTNEPSFLQYTINALGDLLGIEIKEIAQITYANGLRVLNDKQLF</sequence>
<evidence type="ECO:0000256" key="2">
    <source>
        <dbReference type="ARBA" id="ARBA00022723"/>
    </source>
</evidence>
<dbReference type="GO" id="GO:0004536">
    <property type="term" value="F:DNA nuclease activity"/>
    <property type="evidence" value="ECO:0007669"/>
    <property type="project" value="InterPro"/>
</dbReference>
<proteinExistence type="inferred from homology"/>
<dbReference type="NCBIfam" id="TIGR00010">
    <property type="entry name" value="YchF/TatD family DNA exonuclease"/>
    <property type="match status" value="1"/>
</dbReference>
<feature type="binding site" evidence="4">
    <location>
        <position position="127"/>
    </location>
    <ligand>
        <name>a divalent metal cation</name>
        <dbReference type="ChEBI" id="CHEBI:60240"/>
        <label>2</label>
    </ligand>
</feature>
<dbReference type="InterPro" id="IPR015991">
    <property type="entry name" value="TatD/YcfH-like"/>
</dbReference>
<dbReference type="PIRSF" id="PIRSF005902">
    <property type="entry name" value="DNase_TatD"/>
    <property type="match status" value="1"/>
</dbReference>
<feature type="binding site" evidence="4">
    <location>
        <position position="9"/>
    </location>
    <ligand>
        <name>a divalent metal cation</name>
        <dbReference type="ChEBI" id="CHEBI:60240"/>
        <label>1</label>
    </ligand>
</feature>
<dbReference type="GO" id="GO:0016788">
    <property type="term" value="F:hydrolase activity, acting on ester bonds"/>
    <property type="evidence" value="ECO:0007669"/>
    <property type="project" value="InterPro"/>
</dbReference>
<keyword evidence="2 4" id="KW-0479">Metal-binding</keyword>
<dbReference type="Proteomes" id="UP000886400">
    <property type="component" value="Unassembled WGS sequence"/>
</dbReference>
<protein>
    <submittedName>
        <fullName evidence="5">TatD family deoxyribonuclease</fullName>
    </submittedName>
</protein>